<dbReference type="AlphaFoldDB" id="A0A507DBY8"/>
<evidence type="ECO:0000313" key="2">
    <source>
        <dbReference type="Proteomes" id="UP000317494"/>
    </source>
</evidence>
<reference evidence="1 2" key="1">
    <citation type="journal article" date="2019" name="Sci. Rep.">
        <title>Comparative genomics of chytrid fungi reveal insights into the obligate biotrophic and pathogenic lifestyle of Synchytrium endobioticum.</title>
        <authorList>
            <person name="van de Vossenberg B.T.L.H."/>
            <person name="Warris S."/>
            <person name="Nguyen H.D.T."/>
            <person name="van Gent-Pelzer M.P.E."/>
            <person name="Joly D.L."/>
            <person name="van de Geest H.C."/>
            <person name="Bonants P.J.M."/>
            <person name="Smith D.S."/>
            <person name="Levesque C.A."/>
            <person name="van der Lee T.A.J."/>
        </authorList>
    </citation>
    <scope>NUCLEOTIDE SEQUENCE [LARGE SCALE GENOMIC DNA]</scope>
    <source>
        <strain evidence="1 2">MB42</strain>
    </source>
</reference>
<proteinExistence type="predicted"/>
<dbReference type="Proteomes" id="UP000317494">
    <property type="component" value="Unassembled WGS sequence"/>
</dbReference>
<dbReference type="EMBL" id="QEAN01000087">
    <property type="protein sequence ID" value="TPX49162.1"/>
    <property type="molecule type" value="Genomic_DNA"/>
</dbReference>
<accession>A0A507DBY8</accession>
<gene>
    <name evidence="1" type="ORF">SeMB42_g02710</name>
</gene>
<dbReference type="VEuPathDB" id="FungiDB:SeMB42_g02710"/>
<sequence>MMNTKIHDANPYPTGTPSYDNHVRHTLQQLVAILTNQSTPFVIAQQVDAVTTLDELTFSIGRSVIDSHYSLYMMLLSTINGLYQKGSLNDLETTYNYRALRALAIACEKSSILKSRMVPLLPGICTVAIYYVHLIRRMASIPELILRSPSNTAATSGYNLQQLPTVRLQVIEELACMCRVIHAVVLLHASQSRQFQAIPTTVSEIMVLITDGIQAWHNNNNPSMSIDVVSALAHPDLLDLVLALLVNSIPPTRSQIEVVLNLGICDALSRLLALSSRVGDYHRLVDKILKLLGCVLGIQMGRKMFRVLPVDVAYPVCHEVMVYLRFWNLPKEEDLHLRALRVAVECYGTMSLRSRVDSFLVVHHSKSFYM</sequence>
<keyword evidence="2" id="KW-1185">Reference proteome</keyword>
<protein>
    <submittedName>
        <fullName evidence="1">Uncharacterized protein</fullName>
    </submittedName>
</protein>
<name>A0A507DBY8_9FUNG</name>
<organism evidence="1 2">
    <name type="scientific">Synchytrium endobioticum</name>
    <dbReference type="NCBI Taxonomy" id="286115"/>
    <lineage>
        <taxon>Eukaryota</taxon>
        <taxon>Fungi</taxon>
        <taxon>Fungi incertae sedis</taxon>
        <taxon>Chytridiomycota</taxon>
        <taxon>Chytridiomycota incertae sedis</taxon>
        <taxon>Chytridiomycetes</taxon>
        <taxon>Synchytriales</taxon>
        <taxon>Synchytriaceae</taxon>
        <taxon>Synchytrium</taxon>
    </lineage>
</organism>
<evidence type="ECO:0000313" key="1">
    <source>
        <dbReference type="EMBL" id="TPX49162.1"/>
    </source>
</evidence>
<comment type="caution">
    <text evidence="1">The sequence shown here is derived from an EMBL/GenBank/DDBJ whole genome shotgun (WGS) entry which is preliminary data.</text>
</comment>